<organism evidence="3 4">
    <name type="scientific">Chitinophaga tropicalis</name>
    <dbReference type="NCBI Taxonomy" id="2683588"/>
    <lineage>
        <taxon>Bacteria</taxon>
        <taxon>Pseudomonadati</taxon>
        <taxon>Bacteroidota</taxon>
        <taxon>Chitinophagia</taxon>
        <taxon>Chitinophagales</taxon>
        <taxon>Chitinophagaceae</taxon>
        <taxon>Chitinophaga</taxon>
    </lineage>
</organism>
<dbReference type="InterPro" id="IPR047629">
    <property type="entry name" value="IS1182_transpos"/>
</dbReference>
<protein>
    <submittedName>
        <fullName evidence="3">IS1182 family transposase</fullName>
    </submittedName>
</protein>
<dbReference type="InterPro" id="IPR008490">
    <property type="entry name" value="Transposase_InsH_N"/>
</dbReference>
<dbReference type="PANTHER" id="PTHR33408">
    <property type="entry name" value="TRANSPOSASE"/>
    <property type="match status" value="1"/>
</dbReference>
<dbReference type="InterPro" id="IPR025668">
    <property type="entry name" value="Tnp_DDE_dom"/>
</dbReference>
<name>A0A7K1UE47_9BACT</name>
<sequence length="514" mass="59279">MARGKTLSVVFKSNHQNQGMLLPPDLNDLIPANHPVRTVNDILDKVDITKLIQQYKPGGTSSYHPRMLLKILVYSYINNIYSSRKIEEVVSQHIHYMWLSGMSTPDHNTINRFRGKRLQKTLQPIFTQVVLLLCEEGLLSLKELYTDGTKIEANANRYSFVWGNAIKKNREKIKHQLNELWQYAQTVAAAEMDDTDPSGFDKIDKEKVNATIDKINEALKDKPVSKEVKQKLNYGRKHWPAALDRYEQQEAIIGSQRSSYSKTDPDATFMRMKEDHMKNGQLKPAYNLQISTNSQYIAHYSIHQNTTDTNTLINHLSGHIKQTKIKPNNVTADAGYGSEQNYEWLASKQIAAYVKHQNFDRDQHKRTRNKNPYRADKLAYNEAKDHYICPSGKRMKNIGTYTSTTSTGFEQTLTRYQASKCKGCPLKEQCHQGKGNRVITINHHLNYLRNKADKRLKTRRGIAKRKQRCYDVEPVFGNIKHNHHFKRFMLRGIEKVTIEAGLLALAHNLRKKTA</sequence>
<dbReference type="NCBIfam" id="NF033551">
    <property type="entry name" value="transpos_IS1182"/>
    <property type="match status" value="1"/>
</dbReference>
<reference evidence="3 4" key="1">
    <citation type="submission" date="2019-12" db="EMBL/GenBank/DDBJ databases">
        <title>Chitinophaga sp. strain ysch24 (GDMCC 1.1355), whole genome shotgun sequence.</title>
        <authorList>
            <person name="Zhang X."/>
        </authorList>
    </citation>
    <scope>NUCLEOTIDE SEQUENCE [LARGE SCALE GENOMIC DNA]</scope>
    <source>
        <strain evidence="4">ysch24</strain>
    </source>
</reference>
<evidence type="ECO:0000313" key="3">
    <source>
        <dbReference type="EMBL" id="MVT12654.1"/>
    </source>
</evidence>
<dbReference type="Pfam" id="PF05598">
    <property type="entry name" value="DUF772"/>
    <property type="match status" value="1"/>
</dbReference>
<comment type="caution">
    <text evidence="3">The sequence shown here is derived from an EMBL/GenBank/DDBJ whole genome shotgun (WGS) entry which is preliminary data.</text>
</comment>
<gene>
    <name evidence="3" type="ORF">GO493_30675</name>
</gene>
<dbReference type="RefSeq" id="WP_157310070.1">
    <property type="nucleotide sequence ID" value="NZ_WRXN01000043.1"/>
</dbReference>
<dbReference type="Pfam" id="PF13751">
    <property type="entry name" value="DDE_Tnp_1_6"/>
    <property type="match status" value="1"/>
</dbReference>
<accession>A0A7K1UE47</accession>
<dbReference type="Proteomes" id="UP000461730">
    <property type="component" value="Unassembled WGS sequence"/>
</dbReference>
<evidence type="ECO:0000313" key="4">
    <source>
        <dbReference type="Proteomes" id="UP000461730"/>
    </source>
</evidence>
<dbReference type="AlphaFoldDB" id="A0A7K1UE47"/>
<feature type="domain" description="Transposase InsH N-terminal" evidence="1">
    <location>
        <begin position="25"/>
        <end position="115"/>
    </location>
</feature>
<evidence type="ECO:0000259" key="1">
    <source>
        <dbReference type="Pfam" id="PF05598"/>
    </source>
</evidence>
<keyword evidence="4" id="KW-1185">Reference proteome</keyword>
<proteinExistence type="predicted"/>
<evidence type="ECO:0000259" key="2">
    <source>
        <dbReference type="Pfam" id="PF13751"/>
    </source>
</evidence>
<dbReference type="PANTHER" id="PTHR33408:SF2">
    <property type="entry name" value="TRANSPOSASE DDE DOMAIN-CONTAINING PROTEIN"/>
    <property type="match status" value="1"/>
</dbReference>
<dbReference type="EMBL" id="WRXN01000043">
    <property type="protein sequence ID" value="MVT12654.1"/>
    <property type="molecule type" value="Genomic_DNA"/>
</dbReference>
<feature type="domain" description="Transposase DDE" evidence="2">
    <location>
        <begin position="388"/>
        <end position="511"/>
    </location>
</feature>